<reference evidence="7" key="1">
    <citation type="journal article" date="2023" name="Insect Mol. Biol.">
        <title>Genome sequencing provides insights into the evolution of gene families encoding plant cell wall-degrading enzymes in longhorned beetles.</title>
        <authorList>
            <person name="Shin N.R."/>
            <person name="Okamura Y."/>
            <person name="Kirsch R."/>
            <person name="Pauchet Y."/>
        </authorList>
    </citation>
    <scope>NUCLEOTIDE SEQUENCE</scope>
    <source>
        <strain evidence="7">RBIC_L_NR</strain>
    </source>
</reference>
<dbReference type="InterPro" id="IPR026516">
    <property type="entry name" value="THAP1/10"/>
</dbReference>
<keyword evidence="2 5" id="KW-0863">Zinc-finger</keyword>
<keyword evidence="4 5" id="KW-0238">DNA-binding</keyword>
<evidence type="ECO:0000256" key="5">
    <source>
        <dbReference type="PROSITE-ProRule" id="PRU00309"/>
    </source>
</evidence>
<dbReference type="PANTHER" id="PTHR46600:SF11">
    <property type="entry name" value="THAP DOMAIN-CONTAINING PROTEIN 10"/>
    <property type="match status" value="1"/>
</dbReference>
<keyword evidence="3" id="KW-0862">Zinc</keyword>
<evidence type="ECO:0000256" key="4">
    <source>
        <dbReference type="ARBA" id="ARBA00023125"/>
    </source>
</evidence>
<dbReference type="EMBL" id="JANEYF010005793">
    <property type="protein sequence ID" value="KAJ8926762.1"/>
    <property type="molecule type" value="Genomic_DNA"/>
</dbReference>
<dbReference type="Pfam" id="PF05485">
    <property type="entry name" value="THAP"/>
    <property type="match status" value="1"/>
</dbReference>
<organism evidence="7 8">
    <name type="scientific">Rhamnusium bicolor</name>
    <dbReference type="NCBI Taxonomy" id="1586634"/>
    <lineage>
        <taxon>Eukaryota</taxon>
        <taxon>Metazoa</taxon>
        <taxon>Ecdysozoa</taxon>
        <taxon>Arthropoda</taxon>
        <taxon>Hexapoda</taxon>
        <taxon>Insecta</taxon>
        <taxon>Pterygota</taxon>
        <taxon>Neoptera</taxon>
        <taxon>Endopterygota</taxon>
        <taxon>Coleoptera</taxon>
        <taxon>Polyphaga</taxon>
        <taxon>Cucujiformia</taxon>
        <taxon>Chrysomeloidea</taxon>
        <taxon>Cerambycidae</taxon>
        <taxon>Lepturinae</taxon>
        <taxon>Rhagiini</taxon>
        <taxon>Rhamnusium</taxon>
    </lineage>
</organism>
<dbReference type="Proteomes" id="UP001162156">
    <property type="component" value="Unassembled WGS sequence"/>
</dbReference>
<keyword evidence="8" id="KW-1185">Reference proteome</keyword>
<dbReference type="InterPro" id="IPR006612">
    <property type="entry name" value="THAP_Znf"/>
</dbReference>
<keyword evidence="1" id="KW-0479">Metal-binding</keyword>
<evidence type="ECO:0000313" key="8">
    <source>
        <dbReference type="Proteomes" id="UP001162156"/>
    </source>
</evidence>
<comment type="caution">
    <text evidence="7">The sequence shown here is derived from an EMBL/GenBank/DDBJ whole genome shotgun (WGS) entry which is preliminary data.</text>
</comment>
<evidence type="ECO:0000313" key="7">
    <source>
        <dbReference type="EMBL" id="KAJ8926762.1"/>
    </source>
</evidence>
<proteinExistence type="predicted"/>
<evidence type="ECO:0000256" key="1">
    <source>
        <dbReference type="ARBA" id="ARBA00022723"/>
    </source>
</evidence>
<dbReference type="PANTHER" id="PTHR46600">
    <property type="entry name" value="THAP DOMAIN-CONTAINING"/>
    <property type="match status" value="1"/>
</dbReference>
<dbReference type="AlphaFoldDB" id="A0AAV8WJM4"/>
<evidence type="ECO:0000256" key="2">
    <source>
        <dbReference type="ARBA" id="ARBA00022771"/>
    </source>
</evidence>
<protein>
    <recommendedName>
        <fullName evidence="6">THAP-type domain-containing protein</fullName>
    </recommendedName>
</protein>
<dbReference type="GO" id="GO:0008270">
    <property type="term" value="F:zinc ion binding"/>
    <property type="evidence" value="ECO:0007669"/>
    <property type="project" value="UniProtKB-KW"/>
</dbReference>
<name>A0AAV8WJM4_9CUCU</name>
<gene>
    <name evidence="7" type="ORF">NQ314_020880</name>
</gene>
<accession>A0AAV8WJM4</accession>
<dbReference type="SMART" id="SM00980">
    <property type="entry name" value="THAP"/>
    <property type="match status" value="1"/>
</dbReference>
<dbReference type="GO" id="GO:0043565">
    <property type="term" value="F:sequence-specific DNA binding"/>
    <property type="evidence" value="ECO:0007669"/>
    <property type="project" value="InterPro"/>
</dbReference>
<feature type="domain" description="THAP-type" evidence="6">
    <location>
        <begin position="1"/>
        <end position="91"/>
    </location>
</feature>
<evidence type="ECO:0000256" key="3">
    <source>
        <dbReference type="ARBA" id="ARBA00022833"/>
    </source>
</evidence>
<dbReference type="SUPFAM" id="SSF57716">
    <property type="entry name" value="Glucocorticoid receptor-like (DNA-binding domain)"/>
    <property type="match status" value="1"/>
</dbReference>
<evidence type="ECO:0000259" key="6">
    <source>
        <dbReference type="PROSITE" id="PS50950"/>
    </source>
</evidence>
<sequence>MPARKWCFVPKCKNTTYKTPDKTFITVPRDAKRREKWFAAARRDIKKVSEKSTLYCCEDHFKLEEDMEIYVEYKLSKVSARLKPNVVPHLFACQPDKSSSKKRVRESSEKRSRKKLIVDLMKQSVQKMETEITEESIPEETSQLVQNLPSTSGIVQRREVTLTSPLKTVVSDLRKPTVKRVLQFNKGPVEPKLTRQLVDTSDSSDIYQPTESTGSDETIKITDRRKTNCKTLYEYNRSKVKYVYWTSDQLCGIY</sequence>
<dbReference type="PROSITE" id="PS50950">
    <property type="entry name" value="ZF_THAP"/>
    <property type="match status" value="1"/>
</dbReference>